<dbReference type="Proteomes" id="UP000714915">
    <property type="component" value="Unassembled WGS sequence"/>
</dbReference>
<dbReference type="CDD" id="cd00336">
    <property type="entry name" value="Ribosomal_L22"/>
    <property type="match status" value="1"/>
</dbReference>
<keyword evidence="4 7" id="KW-0689">Ribosomal protein</keyword>
<evidence type="ECO:0000256" key="2">
    <source>
        <dbReference type="ARBA" id="ARBA00022730"/>
    </source>
</evidence>
<dbReference type="InterPro" id="IPR001063">
    <property type="entry name" value="Ribosomal_uL22"/>
</dbReference>
<dbReference type="GO" id="GO:0019843">
    <property type="term" value="F:rRNA binding"/>
    <property type="evidence" value="ECO:0007669"/>
    <property type="project" value="UniProtKB-UniRule"/>
</dbReference>
<comment type="subunit">
    <text evidence="7 9">Part of the 50S ribosomal subunit.</text>
</comment>
<dbReference type="Gene3D" id="3.90.470.10">
    <property type="entry name" value="Ribosomal protein L22/L17"/>
    <property type="match status" value="1"/>
</dbReference>
<dbReference type="InterPro" id="IPR005727">
    <property type="entry name" value="Ribosomal_uL22_bac/chlpt-type"/>
</dbReference>
<dbReference type="HAMAP" id="MF_01331_B">
    <property type="entry name" value="Ribosomal_uL22_B"/>
    <property type="match status" value="1"/>
</dbReference>
<name>A0A955LAR0_9BACT</name>
<comment type="similarity">
    <text evidence="1 7 8">Belongs to the universal ribosomal protein uL22 family.</text>
</comment>
<evidence type="ECO:0000256" key="11">
    <source>
        <dbReference type="SAM" id="MobiDB-lite"/>
    </source>
</evidence>
<keyword evidence="3 7" id="KW-0694">RNA-binding</keyword>
<reference evidence="12" key="1">
    <citation type="submission" date="2020-04" db="EMBL/GenBank/DDBJ databases">
        <authorList>
            <person name="Zhang T."/>
        </authorList>
    </citation>
    <scope>NUCLEOTIDE SEQUENCE</scope>
    <source>
        <strain evidence="12">HKST-UBA09</strain>
    </source>
</reference>
<evidence type="ECO:0000256" key="5">
    <source>
        <dbReference type="ARBA" id="ARBA00023274"/>
    </source>
</evidence>
<dbReference type="Pfam" id="PF00237">
    <property type="entry name" value="Ribosomal_L22"/>
    <property type="match status" value="1"/>
</dbReference>
<evidence type="ECO:0000256" key="7">
    <source>
        <dbReference type="HAMAP-Rule" id="MF_01331"/>
    </source>
</evidence>
<feature type="compositionally biased region" description="Basic residues" evidence="11">
    <location>
        <begin position="153"/>
        <end position="165"/>
    </location>
</feature>
<accession>A0A955LAR0</accession>
<dbReference type="InterPro" id="IPR047867">
    <property type="entry name" value="Ribosomal_uL22_bac/org-type"/>
</dbReference>
<reference evidence="12" key="2">
    <citation type="journal article" date="2021" name="Microbiome">
        <title>Successional dynamics and alternative stable states in a saline activated sludge microbial community over 9 years.</title>
        <authorList>
            <person name="Wang Y."/>
            <person name="Ye J."/>
            <person name="Ju F."/>
            <person name="Liu L."/>
            <person name="Boyd J.A."/>
            <person name="Deng Y."/>
            <person name="Parks D.H."/>
            <person name="Jiang X."/>
            <person name="Yin X."/>
            <person name="Woodcroft B.J."/>
            <person name="Tyson G.W."/>
            <person name="Hugenholtz P."/>
            <person name="Polz M.F."/>
            <person name="Zhang T."/>
        </authorList>
    </citation>
    <scope>NUCLEOTIDE SEQUENCE</scope>
    <source>
        <strain evidence="12">HKST-UBA09</strain>
    </source>
</reference>
<dbReference type="SUPFAM" id="SSF54843">
    <property type="entry name" value="Ribosomal protein L22"/>
    <property type="match status" value="1"/>
</dbReference>
<dbReference type="GO" id="GO:0006412">
    <property type="term" value="P:translation"/>
    <property type="evidence" value="ECO:0007669"/>
    <property type="project" value="UniProtKB-UniRule"/>
</dbReference>
<feature type="region of interest" description="Disordered" evidence="11">
    <location>
        <begin position="120"/>
        <end position="165"/>
    </location>
</feature>
<evidence type="ECO:0000256" key="9">
    <source>
        <dbReference type="RuleBase" id="RU004006"/>
    </source>
</evidence>
<dbReference type="InterPro" id="IPR036394">
    <property type="entry name" value="Ribosomal_uL22_sf"/>
</dbReference>
<evidence type="ECO:0000256" key="1">
    <source>
        <dbReference type="ARBA" id="ARBA00009451"/>
    </source>
</evidence>
<evidence type="ECO:0000256" key="6">
    <source>
        <dbReference type="ARBA" id="ARBA00035207"/>
    </source>
</evidence>
<keyword evidence="5 7" id="KW-0687">Ribonucleoprotein</keyword>
<feature type="compositionally biased region" description="Basic and acidic residues" evidence="11">
    <location>
        <begin position="120"/>
        <end position="143"/>
    </location>
</feature>
<evidence type="ECO:0000313" key="12">
    <source>
        <dbReference type="EMBL" id="MCA9387320.1"/>
    </source>
</evidence>
<dbReference type="AlphaFoldDB" id="A0A955LAR0"/>
<comment type="function">
    <text evidence="7">The globular domain of the protein is located near the polypeptide exit tunnel on the outside of the subunit, while an extended beta-hairpin is found that lines the wall of the exit tunnel in the center of the 70S ribosome.</text>
</comment>
<comment type="caution">
    <text evidence="12">The sequence shown here is derived from an EMBL/GenBank/DDBJ whole genome shotgun (WGS) entry which is preliminary data.</text>
</comment>
<proteinExistence type="inferred from homology"/>
<dbReference type="PANTHER" id="PTHR13501">
    <property type="entry name" value="CHLOROPLAST 50S RIBOSOMAL PROTEIN L22-RELATED"/>
    <property type="match status" value="1"/>
</dbReference>
<keyword evidence="2 7" id="KW-0699">rRNA-binding</keyword>
<evidence type="ECO:0000256" key="4">
    <source>
        <dbReference type="ARBA" id="ARBA00022980"/>
    </source>
</evidence>
<comment type="function">
    <text evidence="7 10">This protein binds specifically to 23S rRNA; its binding is stimulated by other ribosomal proteins, e.g., L4, L17, and L20. It is important during the early stages of 50S assembly. It makes multiple contacts with different domains of the 23S rRNA in the assembled 50S subunit and ribosome.</text>
</comment>
<dbReference type="GO" id="GO:0003735">
    <property type="term" value="F:structural constituent of ribosome"/>
    <property type="evidence" value="ECO:0007669"/>
    <property type="project" value="InterPro"/>
</dbReference>
<sequence>MDTKRVIAKAINVKGSARKARIPADVVRGMNVDEALAVLEYMPKYAAKDVAKVIASARANAVHNYNLDGEKLKVDKIYVGIGMRLKRMKPKSRGMGRIINKHFCNITVELVEEREDAKVEKTIKSKASTKKEEKAEVKAEKTQTKAKSTTKSSTKKTTKTVKSNK</sequence>
<gene>
    <name evidence="7 12" type="primary">rplV</name>
    <name evidence="12" type="ORF">KC669_04770</name>
</gene>
<dbReference type="GO" id="GO:0015934">
    <property type="term" value="C:large ribosomal subunit"/>
    <property type="evidence" value="ECO:0007669"/>
    <property type="project" value="InterPro"/>
</dbReference>
<evidence type="ECO:0000256" key="8">
    <source>
        <dbReference type="RuleBase" id="RU004005"/>
    </source>
</evidence>
<evidence type="ECO:0000256" key="3">
    <source>
        <dbReference type="ARBA" id="ARBA00022884"/>
    </source>
</evidence>
<dbReference type="PANTHER" id="PTHR13501:SF8">
    <property type="entry name" value="LARGE RIBOSOMAL SUBUNIT PROTEIN UL22M"/>
    <property type="match status" value="1"/>
</dbReference>
<organism evidence="12 13">
    <name type="scientific">Candidatus Dojkabacteria bacterium</name>
    <dbReference type="NCBI Taxonomy" id="2099670"/>
    <lineage>
        <taxon>Bacteria</taxon>
        <taxon>Candidatus Dojkabacteria</taxon>
    </lineage>
</organism>
<evidence type="ECO:0000313" key="13">
    <source>
        <dbReference type="Proteomes" id="UP000714915"/>
    </source>
</evidence>
<dbReference type="EMBL" id="JAGQLF010000087">
    <property type="protein sequence ID" value="MCA9387320.1"/>
    <property type="molecule type" value="Genomic_DNA"/>
</dbReference>
<evidence type="ECO:0000256" key="10">
    <source>
        <dbReference type="RuleBase" id="RU004008"/>
    </source>
</evidence>
<dbReference type="NCBIfam" id="TIGR01044">
    <property type="entry name" value="rplV_bact"/>
    <property type="match status" value="1"/>
</dbReference>
<protein>
    <recommendedName>
        <fullName evidence="6 7">Large ribosomal subunit protein uL22</fullName>
    </recommendedName>
</protein>